<sequence length="59" mass="6774">MSKMEEIPPQFRSVAGQDAVDEADGKMARGWDRLRRNGTQNPYKERPKPHVSAFSKNKE</sequence>
<dbReference type="EMBL" id="FWFT01000002">
    <property type="protein sequence ID" value="SLN29598.1"/>
    <property type="molecule type" value="Genomic_DNA"/>
</dbReference>
<keyword evidence="3" id="KW-1185">Reference proteome</keyword>
<protein>
    <submittedName>
        <fullName evidence="2">Uncharacterized protein</fullName>
    </submittedName>
</protein>
<name>A0A1Y5S1N5_9RHOB</name>
<reference evidence="2 3" key="1">
    <citation type="submission" date="2017-03" db="EMBL/GenBank/DDBJ databases">
        <authorList>
            <person name="Afonso C.L."/>
            <person name="Miller P.J."/>
            <person name="Scott M.A."/>
            <person name="Spackman E."/>
            <person name="Goraichik I."/>
            <person name="Dimitrov K.M."/>
            <person name="Suarez D.L."/>
            <person name="Swayne D.E."/>
        </authorList>
    </citation>
    <scope>NUCLEOTIDE SEQUENCE [LARGE SCALE GENOMIC DNA]</scope>
    <source>
        <strain evidence="2 3">CECT 8397</strain>
    </source>
</reference>
<dbReference type="AlphaFoldDB" id="A0A1Y5S1N5"/>
<dbReference type="RefSeq" id="WP_085863764.1">
    <property type="nucleotide sequence ID" value="NZ_FWFT01000002.1"/>
</dbReference>
<evidence type="ECO:0000313" key="3">
    <source>
        <dbReference type="Proteomes" id="UP000193623"/>
    </source>
</evidence>
<evidence type="ECO:0000313" key="2">
    <source>
        <dbReference type="EMBL" id="SLN29598.1"/>
    </source>
</evidence>
<dbReference type="Proteomes" id="UP000193623">
    <property type="component" value="Unassembled WGS sequence"/>
</dbReference>
<accession>A0A1Y5S1N5</accession>
<evidence type="ECO:0000256" key="1">
    <source>
        <dbReference type="SAM" id="MobiDB-lite"/>
    </source>
</evidence>
<proteinExistence type="predicted"/>
<feature type="region of interest" description="Disordered" evidence="1">
    <location>
        <begin position="1"/>
        <end position="59"/>
    </location>
</feature>
<feature type="compositionally biased region" description="Basic and acidic residues" evidence="1">
    <location>
        <begin position="23"/>
        <end position="35"/>
    </location>
</feature>
<organism evidence="2 3">
    <name type="scientific">Pseudooctadecabacter jejudonensis</name>
    <dbReference type="NCBI Taxonomy" id="1391910"/>
    <lineage>
        <taxon>Bacteria</taxon>
        <taxon>Pseudomonadati</taxon>
        <taxon>Pseudomonadota</taxon>
        <taxon>Alphaproteobacteria</taxon>
        <taxon>Rhodobacterales</taxon>
        <taxon>Paracoccaceae</taxon>
        <taxon>Pseudooctadecabacter</taxon>
    </lineage>
</organism>
<gene>
    <name evidence="2" type="ORF">PSJ8397_01306</name>
</gene>